<dbReference type="OrthoDB" id="9805815at2"/>
<evidence type="ECO:0000313" key="3">
    <source>
        <dbReference type="Proteomes" id="UP000197468"/>
    </source>
</evidence>
<dbReference type="PANTHER" id="PTHR34315">
    <property type="match status" value="1"/>
</dbReference>
<sequence>MQPHRHAAADIVAGPSAAAHDHHDHDHGLAHDLAVLLQRRRALGVLAGLAGIGGLTLIGCGGGGTDAGTSAAGSSSSSGSSGSGSTGSGSSAGCSVIPEETAGPYPGDGSNSNGSGIANALALSGIVRADIRGSIGTASGVAGGVPLTLTLKLVNTASSCADLSGYALYLWHCDREGRYSLYSASIVNENYLRGVQSTGSDGTVTFTTIFPGCYDGRMPHLHFEVYKSASAATSYANKVKTSQIAFPTDVCTTVYTTASGYGASLTNFNRISFATDNVFSDGYSTQLATLTGSVSAGYAATLTVGIAA</sequence>
<dbReference type="SUPFAM" id="SSF49482">
    <property type="entry name" value="Aromatic compound dioxygenase"/>
    <property type="match status" value="1"/>
</dbReference>
<feature type="region of interest" description="Disordered" evidence="1">
    <location>
        <begin position="68"/>
        <end position="110"/>
    </location>
</feature>
<name>A0A246JLC0_9BURK</name>
<reference evidence="2 3" key="1">
    <citation type="journal article" date="2008" name="Int. J. Syst. Evol. Microbiol.">
        <title>Description of Roseateles aquatilis sp. nov. and Roseateles terrae sp. nov., in the class Betaproteobacteria, and emended description of the genus Roseateles.</title>
        <authorList>
            <person name="Gomila M."/>
            <person name="Bowien B."/>
            <person name="Falsen E."/>
            <person name="Moore E.R."/>
            <person name="Lalucat J."/>
        </authorList>
    </citation>
    <scope>NUCLEOTIDE SEQUENCE [LARGE SCALE GENOMIC DNA]</scope>
    <source>
        <strain evidence="2 3">CCUG 48205</strain>
    </source>
</reference>
<dbReference type="InterPro" id="IPR015889">
    <property type="entry name" value="Intradiol_dOase_core"/>
</dbReference>
<keyword evidence="3" id="KW-1185">Reference proteome</keyword>
<dbReference type="EMBL" id="NIOF01000001">
    <property type="protein sequence ID" value="OWQ92999.1"/>
    <property type="molecule type" value="Genomic_DNA"/>
</dbReference>
<organism evidence="2 3">
    <name type="scientific">Roseateles aquatilis</name>
    <dbReference type="NCBI Taxonomy" id="431061"/>
    <lineage>
        <taxon>Bacteria</taxon>
        <taxon>Pseudomonadati</taxon>
        <taxon>Pseudomonadota</taxon>
        <taxon>Betaproteobacteria</taxon>
        <taxon>Burkholderiales</taxon>
        <taxon>Sphaerotilaceae</taxon>
        <taxon>Roseateles</taxon>
    </lineage>
</organism>
<protein>
    <submittedName>
        <fullName evidence="2">Intradiol ring-cleavage dioxygenase</fullName>
    </submittedName>
</protein>
<accession>A0A246JLC0</accession>
<keyword evidence="2" id="KW-0560">Oxidoreductase</keyword>
<dbReference type="AlphaFoldDB" id="A0A246JLC0"/>
<dbReference type="Proteomes" id="UP000197468">
    <property type="component" value="Unassembled WGS sequence"/>
</dbReference>
<proteinExistence type="predicted"/>
<keyword evidence="2" id="KW-0223">Dioxygenase</keyword>
<dbReference type="RefSeq" id="WP_088382147.1">
    <property type="nucleotide sequence ID" value="NZ_NIOF01000001.1"/>
</dbReference>
<dbReference type="Gene3D" id="2.60.130.10">
    <property type="entry name" value="Aromatic compound dioxygenase"/>
    <property type="match status" value="1"/>
</dbReference>
<evidence type="ECO:0000256" key="1">
    <source>
        <dbReference type="SAM" id="MobiDB-lite"/>
    </source>
</evidence>
<comment type="caution">
    <text evidence="2">The sequence shown here is derived from an EMBL/GenBank/DDBJ whole genome shotgun (WGS) entry which is preliminary data.</text>
</comment>
<feature type="compositionally biased region" description="Low complexity" evidence="1">
    <location>
        <begin position="68"/>
        <end position="80"/>
    </location>
</feature>
<dbReference type="GO" id="GO:0005506">
    <property type="term" value="F:iron ion binding"/>
    <property type="evidence" value="ECO:0007669"/>
    <property type="project" value="InterPro"/>
</dbReference>
<evidence type="ECO:0000313" key="2">
    <source>
        <dbReference type="EMBL" id="OWQ92999.1"/>
    </source>
</evidence>
<dbReference type="PANTHER" id="PTHR34315:SF1">
    <property type="entry name" value="INTRADIOL RING-CLEAVAGE DIOXYGENASES DOMAIN-CONTAINING PROTEIN-RELATED"/>
    <property type="match status" value="1"/>
</dbReference>
<gene>
    <name evidence="2" type="ORF">CDN99_00355</name>
</gene>
<dbReference type="GO" id="GO:0016702">
    <property type="term" value="F:oxidoreductase activity, acting on single donors with incorporation of molecular oxygen, incorporation of two atoms of oxygen"/>
    <property type="evidence" value="ECO:0007669"/>
    <property type="project" value="InterPro"/>
</dbReference>